<evidence type="ECO:0000256" key="1">
    <source>
        <dbReference type="SAM" id="MobiDB-lite"/>
    </source>
</evidence>
<feature type="compositionally biased region" description="Polar residues" evidence="1">
    <location>
        <begin position="90"/>
        <end position="109"/>
    </location>
</feature>
<dbReference type="EMBL" id="VFPP01000001">
    <property type="protein sequence ID" value="TQM81769.1"/>
    <property type="molecule type" value="Genomic_DNA"/>
</dbReference>
<keyword evidence="3" id="KW-1185">Reference proteome</keyword>
<name>A0A543JG13_9PSEU</name>
<proteinExistence type="predicted"/>
<comment type="caution">
    <text evidence="2">The sequence shown here is derived from an EMBL/GenBank/DDBJ whole genome shotgun (WGS) entry which is preliminary data.</text>
</comment>
<sequence length="109" mass="12233">MHTDPHIVAAWDDDLLHSDVARPNDQGEDREIVLREIITQLDAPRRLRHKTVAAGHVLHVPISAHHDDGLLGDQPVSRPPRGPGHRRSSWVGQPQWPTAAWASTSEEWT</sequence>
<reference evidence="2 3" key="1">
    <citation type="submission" date="2019-06" db="EMBL/GenBank/DDBJ databases">
        <title>Sequencing the genomes of 1000 actinobacteria strains.</title>
        <authorList>
            <person name="Klenk H.-P."/>
        </authorList>
    </citation>
    <scope>NUCLEOTIDE SEQUENCE [LARGE SCALE GENOMIC DNA]</scope>
    <source>
        <strain evidence="2 3">DSM 45456</strain>
    </source>
</reference>
<organism evidence="2 3">
    <name type="scientific">Saccharothrix saharensis</name>
    <dbReference type="NCBI Taxonomy" id="571190"/>
    <lineage>
        <taxon>Bacteria</taxon>
        <taxon>Bacillati</taxon>
        <taxon>Actinomycetota</taxon>
        <taxon>Actinomycetes</taxon>
        <taxon>Pseudonocardiales</taxon>
        <taxon>Pseudonocardiaceae</taxon>
        <taxon>Saccharothrix</taxon>
    </lineage>
</organism>
<dbReference type="Proteomes" id="UP000316628">
    <property type="component" value="Unassembled WGS sequence"/>
</dbReference>
<accession>A0A543JG13</accession>
<protein>
    <submittedName>
        <fullName evidence="2">Uncharacterized protein</fullName>
    </submittedName>
</protein>
<evidence type="ECO:0000313" key="2">
    <source>
        <dbReference type="EMBL" id="TQM81769.1"/>
    </source>
</evidence>
<evidence type="ECO:0000313" key="3">
    <source>
        <dbReference type="Proteomes" id="UP000316628"/>
    </source>
</evidence>
<feature type="region of interest" description="Disordered" evidence="1">
    <location>
        <begin position="65"/>
        <end position="109"/>
    </location>
</feature>
<dbReference type="AlphaFoldDB" id="A0A543JG13"/>
<gene>
    <name evidence="2" type="ORF">FHX81_4146</name>
</gene>